<evidence type="ECO:0000256" key="3">
    <source>
        <dbReference type="ARBA" id="ARBA00022801"/>
    </source>
</evidence>
<sequence>IIFPCLYNNHWFIFVVDIKEENFVFLDSPYSEKSAYHIDVHDLIIPGFIMMWYEFSKVNIDFNKFQNKYCVNVIPRQNNLHDCGVYTMKMELRNPRGHQKDLIRLEDISNIRIQISNDLVFSEHNSEEEAKQLLRNFN</sequence>
<dbReference type="InterPro" id="IPR038765">
    <property type="entry name" value="Papain-like_cys_pep_sf"/>
</dbReference>
<dbReference type="OMA" id="HYFLFVV"/>
<dbReference type="SUPFAM" id="SSF54001">
    <property type="entry name" value="Cysteine proteinases"/>
    <property type="match status" value="1"/>
</dbReference>
<dbReference type="Pfam" id="PF02902">
    <property type="entry name" value="Peptidase_C48"/>
    <property type="match status" value="1"/>
</dbReference>
<evidence type="ECO:0000256" key="1">
    <source>
        <dbReference type="ARBA" id="ARBA00005234"/>
    </source>
</evidence>
<dbReference type="EnsemblPlants" id="OB12G18360.1">
    <property type="protein sequence ID" value="OB12G18360.1"/>
    <property type="gene ID" value="OB12G18360"/>
</dbReference>
<reference evidence="5" key="2">
    <citation type="submission" date="2013-04" db="UniProtKB">
        <authorList>
            <consortium name="EnsemblPlants"/>
        </authorList>
    </citation>
    <scope>IDENTIFICATION</scope>
</reference>
<proteinExistence type="inferred from homology"/>
<organism evidence="5">
    <name type="scientific">Oryza brachyantha</name>
    <name type="common">malo sina</name>
    <dbReference type="NCBI Taxonomy" id="4533"/>
    <lineage>
        <taxon>Eukaryota</taxon>
        <taxon>Viridiplantae</taxon>
        <taxon>Streptophyta</taxon>
        <taxon>Embryophyta</taxon>
        <taxon>Tracheophyta</taxon>
        <taxon>Spermatophyta</taxon>
        <taxon>Magnoliopsida</taxon>
        <taxon>Liliopsida</taxon>
        <taxon>Poales</taxon>
        <taxon>Poaceae</taxon>
        <taxon>BOP clade</taxon>
        <taxon>Oryzoideae</taxon>
        <taxon>Oryzeae</taxon>
        <taxon>Oryzinae</taxon>
        <taxon>Oryza</taxon>
    </lineage>
</organism>
<dbReference type="GO" id="GO:0006508">
    <property type="term" value="P:proteolysis"/>
    <property type="evidence" value="ECO:0007669"/>
    <property type="project" value="UniProtKB-KW"/>
</dbReference>
<dbReference type="Gramene" id="OB12G18360.1">
    <property type="protein sequence ID" value="OB12G18360.1"/>
    <property type="gene ID" value="OB12G18360"/>
</dbReference>
<protein>
    <recommendedName>
        <fullName evidence="4">Ubiquitin-like protease family profile domain-containing protein</fullName>
    </recommendedName>
</protein>
<dbReference type="InterPro" id="IPR003653">
    <property type="entry name" value="Peptidase_C48_C"/>
</dbReference>
<comment type="similarity">
    <text evidence="1">Belongs to the peptidase C48 family.</text>
</comment>
<evidence type="ECO:0000259" key="4">
    <source>
        <dbReference type="PROSITE" id="PS50600"/>
    </source>
</evidence>
<dbReference type="PROSITE" id="PS50600">
    <property type="entry name" value="ULP_PROTEASE"/>
    <property type="match status" value="1"/>
</dbReference>
<dbReference type="AlphaFoldDB" id="J3NCX8"/>
<keyword evidence="6" id="KW-1185">Reference proteome</keyword>
<evidence type="ECO:0000256" key="2">
    <source>
        <dbReference type="ARBA" id="ARBA00022670"/>
    </source>
</evidence>
<reference evidence="5" key="1">
    <citation type="journal article" date="2013" name="Nat. Commun.">
        <title>Whole-genome sequencing of Oryza brachyantha reveals mechanisms underlying Oryza genome evolution.</title>
        <authorList>
            <person name="Chen J."/>
            <person name="Huang Q."/>
            <person name="Gao D."/>
            <person name="Wang J."/>
            <person name="Lang Y."/>
            <person name="Liu T."/>
            <person name="Li B."/>
            <person name="Bai Z."/>
            <person name="Luis Goicoechea J."/>
            <person name="Liang C."/>
            <person name="Chen C."/>
            <person name="Zhang W."/>
            <person name="Sun S."/>
            <person name="Liao Y."/>
            <person name="Zhang X."/>
            <person name="Yang L."/>
            <person name="Song C."/>
            <person name="Wang M."/>
            <person name="Shi J."/>
            <person name="Liu G."/>
            <person name="Liu J."/>
            <person name="Zhou H."/>
            <person name="Zhou W."/>
            <person name="Yu Q."/>
            <person name="An N."/>
            <person name="Chen Y."/>
            <person name="Cai Q."/>
            <person name="Wang B."/>
            <person name="Liu B."/>
            <person name="Min J."/>
            <person name="Huang Y."/>
            <person name="Wu H."/>
            <person name="Li Z."/>
            <person name="Zhang Y."/>
            <person name="Yin Y."/>
            <person name="Song W."/>
            <person name="Jiang J."/>
            <person name="Jackson S.A."/>
            <person name="Wing R.A."/>
            <person name="Wang J."/>
            <person name="Chen M."/>
        </authorList>
    </citation>
    <scope>NUCLEOTIDE SEQUENCE [LARGE SCALE GENOMIC DNA]</scope>
    <source>
        <strain evidence="5">cv. IRGC 101232</strain>
    </source>
</reference>
<dbReference type="Gene3D" id="3.40.395.10">
    <property type="entry name" value="Adenoviral Proteinase, Chain A"/>
    <property type="match status" value="1"/>
</dbReference>
<dbReference type="Proteomes" id="UP000006038">
    <property type="component" value="Chromosome 12"/>
</dbReference>
<keyword evidence="2" id="KW-0645">Protease</keyword>
<evidence type="ECO:0000313" key="6">
    <source>
        <dbReference type="Proteomes" id="UP000006038"/>
    </source>
</evidence>
<evidence type="ECO:0000313" key="5">
    <source>
        <dbReference type="EnsemblPlants" id="OB12G18360.1"/>
    </source>
</evidence>
<dbReference type="HOGENOM" id="CLU_122116_0_0_1"/>
<keyword evidence="3" id="KW-0378">Hydrolase</keyword>
<name>J3NCX8_ORYBR</name>
<dbReference type="GO" id="GO:0008234">
    <property type="term" value="F:cysteine-type peptidase activity"/>
    <property type="evidence" value="ECO:0007669"/>
    <property type="project" value="InterPro"/>
</dbReference>
<feature type="domain" description="Ubiquitin-like protease family profile" evidence="4">
    <location>
        <begin position="1"/>
        <end position="94"/>
    </location>
</feature>
<accession>J3NCX8</accession>